<reference evidence="2 3" key="1">
    <citation type="journal article" date="2013" name="BMC Genomics">
        <title>Genome sequencing and comparative genomics of honey bee microsporidia, Nosema apis reveal novel insights into host-parasite interactions.</title>
        <authorList>
            <person name="Chen Yp."/>
            <person name="Pettis J.S."/>
            <person name="Zhao Y."/>
            <person name="Liu X."/>
            <person name="Tallon L.J."/>
            <person name="Sadzewicz L.D."/>
            <person name="Li R."/>
            <person name="Zheng H."/>
            <person name="Huang S."/>
            <person name="Zhang X."/>
            <person name="Hamilton M.C."/>
            <person name="Pernal S.F."/>
            <person name="Melathopoulos A.P."/>
            <person name="Yan X."/>
            <person name="Evans J.D."/>
        </authorList>
    </citation>
    <scope>NUCLEOTIDE SEQUENCE [LARGE SCALE GENOMIC DNA]</scope>
    <source>
        <strain evidence="2 3">BRL 01</strain>
    </source>
</reference>
<dbReference type="EMBL" id="KE647327">
    <property type="protein sequence ID" value="EQB60152.1"/>
    <property type="molecule type" value="Genomic_DNA"/>
</dbReference>
<accession>T0KXN3</accession>
<dbReference type="OrthoDB" id="10648393at2759"/>
<protein>
    <submittedName>
        <fullName evidence="2">Uncharacterized protein</fullName>
    </submittedName>
</protein>
<name>T0KXN3_9MICR</name>
<keyword evidence="3" id="KW-1185">Reference proteome</keyword>
<dbReference type="HOGENOM" id="CLU_1019744_0_0_1"/>
<feature type="region of interest" description="Disordered" evidence="1">
    <location>
        <begin position="84"/>
        <end position="128"/>
    </location>
</feature>
<dbReference type="AlphaFoldDB" id="T0KXN3"/>
<proteinExistence type="predicted"/>
<feature type="compositionally biased region" description="Low complexity" evidence="1">
    <location>
        <begin position="99"/>
        <end position="126"/>
    </location>
</feature>
<gene>
    <name evidence="2" type="ORF">NAPIS_ORF02282</name>
</gene>
<evidence type="ECO:0000313" key="2">
    <source>
        <dbReference type="EMBL" id="EQB60152.1"/>
    </source>
</evidence>
<dbReference type="Proteomes" id="UP000053780">
    <property type="component" value="Unassembled WGS sequence"/>
</dbReference>
<evidence type="ECO:0000313" key="3">
    <source>
        <dbReference type="Proteomes" id="UP000053780"/>
    </source>
</evidence>
<sequence>MKPTDLSTNIVDVMYLDYNLYNVCKGYHDTVYLYLVENINKGDRNKDKENITKNDLLEDSSLNEGNINLKDDIMKEDNINLKDDSDINRNIDPSNDNRINPLNNNSIDSLNDNNIDSKNDNNINSLNDRKNDNSINQLNDNIIDSSNDNIIDPLNDNNINPLNDNIIDPSHNNTLNILNIQYNKIIIKLIFDKLQNIKYDTQLLNKIMYIKILQILSSTSSIDRVNKYFRDVYKKYKIKYKQFVSYKSVLEYCERMYKSFDVPYLYKECSKLV</sequence>
<organism evidence="2 3">
    <name type="scientific">Vairimorpha apis BRL 01</name>
    <dbReference type="NCBI Taxonomy" id="1037528"/>
    <lineage>
        <taxon>Eukaryota</taxon>
        <taxon>Fungi</taxon>
        <taxon>Fungi incertae sedis</taxon>
        <taxon>Microsporidia</taxon>
        <taxon>Nosematidae</taxon>
        <taxon>Vairimorpha</taxon>
    </lineage>
</organism>
<evidence type="ECO:0000256" key="1">
    <source>
        <dbReference type="SAM" id="MobiDB-lite"/>
    </source>
</evidence>
<dbReference type="VEuPathDB" id="MicrosporidiaDB:NAPIS_ORF02282"/>